<dbReference type="InterPro" id="IPR001789">
    <property type="entry name" value="Sig_transdc_resp-reg_receiver"/>
</dbReference>
<sequence length="135" mass="14400">MSARILIVEDEWVVAMELEMLLTDQGHSVVGIAADADAAREIALTNQLDLALVDIHLADGPTGMEVGRELANEHGATVVYVTANPGLMREGIAGTIGVLPKPTDEESILSVVEYALRRRLGDQNVSPPEALRAFG</sequence>
<dbReference type="InterPro" id="IPR011006">
    <property type="entry name" value="CheY-like_superfamily"/>
</dbReference>
<evidence type="ECO:0000313" key="5">
    <source>
        <dbReference type="Proteomes" id="UP001169063"/>
    </source>
</evidence>
<comment type="caution">
    <text evidence="4">The sequence shown here is derived from an EMBL/GenBank/DDBJ whole genome shotgun (WGS) entry which is preliminary data.</text>
</comment>
<dbReference type="Pfam" id="PF00072">
    <property type="entry name" value="Response_reg"/>
    <property type="match status" value="1"/>
</dbReference>
<organism evidence="4 5">
    <name type="scientific">Peiella sedimenti</name>
    <dbReference type="NCBI Taxonomy" id="3061083"/>
    <lineage>
        <taxon>Bacteria</taxon>
        <taxon>Pseudomonadati</taxon>
        <taxon>Pseudomonadota</taxon>
        <taxon>Alphaproteobacteria</taxon>
        <taxon>Caulobacterales</taxon>
        <taxon>Caulobacteraceae</taxon>
        <taxon>Peiella</taxon>
    </lineage>
</organism>
<dbReference type="EMBL" id="JAUKTR010000006">
    <property type="protein sequence ID" value="MDO1560448.1"/>
    <property type="molecule type" value="Genomic_DNA"/>
</dbReference>
<dbReference type="PANTHER" id="PTHR44591">
    <property type="entry name" value="STRESS RESPONSE REGULATOR PROTEIN 1"/>
    <property type="match status" value="1"/>
</dbReference>
<dbReference type="Proteomes" id="UP001169063">
    <property type="component" value="Unassembled WGS sequence"/>
</dbReference>
<proteinExistence type="predicted"/>
<evidence type="ECO:0000256" key="2">
    <source>
        <dbReference type="PROSITE-ProRule" id="PRU00169"/>
    </source>
</evidence>
<dbReference type="SMART" id="SM00448">
    <property type="entry name" value="REC"/>
    <property type="match status" value="1"/>
</dbReference>
<dbReference type="PROSITE" id="PS50110">
    <property type="entry name" value="RESPONSE_REGULATORY"/>
    <property type="match status" value="1"/>
</dbReference>
<reference evidence="4" key="1">
    <citation type="submission" date="2023-07" db="EMBL/GenBank/DDBJ databases">
        <title>Brevundimonas soil sp. nov., isolated from the soil of chemical plant.</title>
        <authorList>
            <person name="Wu N."/>
        </authorList>
    </citation>
    <scope>NUCLEOTIDE SEQUENCE</scope>
    <source>
        <strain evidence="4">XZ-24</strain>
    </source>
</reference>
<accession>A0ABT8SQX2</accession>
<keyword evidence="1 2" id="KW-0597">Phosphoprotein</keyword>
<dbReference type="Gene3D" id="3.40.50.2300">
    <property type="match status" value="1"/>
</dbReference>
<dbReference type="NCBIfam" id="NF009972">
    <property type="entry name" value="PRK13435.1-3"/>
    <property type="match status" value="1"/>
</dbReference>
<evidence type="ECO:0000313" key="4">
    <source>
        <dbReference type="EMBL" id="MDO1560448.1"/>
    </source>
</evidence>
<dbReference type="InterPro" id="IPR050595">
    <property type="entry name" value="Bact_response_regulator"/>
</dbReference>
<feature type="modified residue" description="4-aspartylphosphate" evidence="2">
    <location>
        <position position="54"/>
    </location>
</feature>
<dbReference type="SUPFAM" id="SSF52172">
    <property type="entry name" value="CheY-like"/>
    <property type="match status" value="1"/>
</dbReference>
<dbReference type="PANTHER" id="PTHR44591:SF3">
    <property type="entry name" value="RESPONSE REGULATORY DOMAIN-CONTAINING PROTEIN"/>
    <property type="match status" value="1"/>
</dbReference>
<evidence type="ECO:0000256" key="1">
    <source>
        <dbReference type="ARBA" id="ARBA00022553"/>
    </source>
</evidence>
<dbReference type="RefSeq" id="WP_302110879.1">
    <property type="nucleotide sequence ID" value="NZ_JAUKTR010000006.1"/>
</dbReference>
<protein>
    <submittedName>
        <fullName evidence="4">Response regulator</fullName>
    </submittedName>
</protein>
<keyword evidence="5" id="KW-1185">Reference proteome</keyword>
<feature type="domain" description="Response regulatory" evidence="3">
    <location>
        <begin position="4"/>
        <end position="116"/>
    </location>
</feature>
<gene>
    <name evidence="4" type="ORF">Q0812_13520</name>
</gene>
<name>A0ABT8SQX2_9CAUL</name>
<evidence type="ECO:0000259" key="3">
    <source>
        <dbReference type="PROSITE" id="PS50110"/>
    </source>
</evidence>